<reference evidence="1" key="1">
    <citation type="submission" date="2024-09" db="EMBL/GenBank/DDBJ databases">
        <title>Whole genome shotgun sequence of Pseudomonas alcaligenes NBRC 14159.</title>
        <authorList>
            <person name="Yoshida I."/>
            <person name="Hosoyama A."/>
            <person name="Tsuchikane K."/>
            <person name="Noguchi M."/>
            <person name="Hirakata S."/>
            <person name="Ando Y."/>
            <person name="Ohji S."/>
            <person name="Yamazoe A."/>
            <person name="Yamazaki S."/>
            <person name="Fujita N."/>
        </authorList>
    </citation>
    <scope>NUCLEOTIDE SEQUENCE</scope>
    <source>
        <strain evidence="1">NBRC 14159</strain>
    </source>
</reference>
<sequence>MSRIKKPRCPACNLRDCPGWQPGDPVHEYRGKGSWYLGCHCEGCSRARQESGGFIGALAEALSPPRQPS</sequence>
<dbReference type="AlphaFoldDB" id="U3B585"/>
<dbReference type="EMBL" id="BATI01000009">
    <property type="protein sequence ID" value="GAD62063.1"/>
    <property type="molecule type" value="Genomic_DNA"/>
</dbReference>
<dbReference type="Proteomes" id="UP000016560">
    <property type="component" value="Unassembled WGS sequence"/>
</dbReference>
<accession>U3B585</accession>
<keyword evidence="2" id="KW-1185">Reference proteome</keyword>
<evidence type="ECO:0000313" key="2">
    <source>
        <dbReference type="Proteomes" id="UP000016560"/>
    </source>
</evidence>
<proteinExistence type="predicted"/>
<comment type="caution">
    <text evidence="1">The sequence shown here is derived from an EMBL/GenBank/DDBJ whole genome shotgun (WGS) entry which is preliminary data.</text>
</comment>
<protein>
    <submittedName>
        <fullName evidence="1">Uncharacterized protein</fullName>
    </submittedName>
</protein>
<organism evidence="1 2">
    <name type="scientific">Aquipseudomonas alcaligenes (strain ATCC 14909 / DSM 50342 / CCUG 1425 / JCM 20561 / NBRC 14159 / NCIMB 9945 / NCTC 10367 / 1577)</name>
    <name type="common">Pseudomonas alcaligenes</name>
    <dbReference type="NCBI Taxonomy" id="1215092"/>
    <lineage>
        <taxon>Bacteria</taxon>
        <taxon>Pseudomonadati</taxon>
        <taxon>Pseudomonadota</taxon>
        <taxon>Gammaproteobacteria</taxon>
        <taxon>Pseudomonadales</taxon>
        <taxon>Pseudomonadaceae</taxon>
        <taxon>Aquipseudomonas</taxon>
    </lineage>
</organism>
<gene>
    <name evidence="1" type="ORF">PA6_009_00690</name>
</gene>
<evidence type="ECO:0000313" key="1">
    <source>
        <dbReference type="EMBL" id="GAD62063.1"/>
    </source>
</evidence>
<name>U3B585_AQUA1</name>